<name>A0AAF0C3L8_9GAMM</name>
<dbReference type="RefSeq" id="WP_044831240.1">
    <property type="nucleotide sequence ID" value="NZ_CP059735.1"/>
</dbReference>
<feature type="chain" id="PRO_5041946374" evidence="1">
    <location>
        <begin position="21"/>
        <end position="105"/>
    </location>
</feature>
<reference evidence="2 3" key="1">
    <citation type="journal article" date="2015" name="Genome Announc.">
        <title>Draft Genome Sequences of Marine Isolates of Thalassomonas viridans and Thalassomonas actiniarum.</title>
        <authorList>
            <person name="Olonade I."/>
            <person name="van Zyl L.J."/>
            <person name="Trindade M."/>
        </authorList>
    </citation>
    <scope>NUCLEOTIDE SEQUENCE [LARGE SCALE GENOMIC DNA]</scope>
    <source>
        <strain evidence="2 3">A5K-106</strain>
    </source>
</reference>
<organism evidence="2 3">
    <name type="scientific">Thalassomonas actiniarum</name>
    <dbReference type="NCBI Taxonomy" id="485447"/>
    <lineage>
        <taxon>Bacteria</taxon>
        <taxon>Pseudomonadati</taxon>
        <taxon>Pseudomonadota</taxon>
        <taxon>Gammaproteobacteria</taxon>
        <taxon>Alteromonadales</taxon>
        <taxon>Colwelliaceae</taxon>
        <taxon>Thalassomonas</taxon>
    </lineage>
</organism>
<evidence type="ECO:0000313" key="2">
    <source>
        <dbReference type="EMBL" id="WDE01332.1"/>
    </source>
</evidence>
<keyword evidence="1" id="KW-0732">Signal</keyword>
<dbReference type="Proteomes" id="UP000032568">
    <property type="component" value="Chromosome"/>
</dbReference>
<keyword evidence="3" id="KW-1185">Reference proteome</keyword>
<evidence type="ECO:0000256" key="1">
    <source>
        <dbReference type="SAM" id="SignalP"/>
    </source>
</evidence>
<dbReference type="AlphaFoldDB" id="A0AAF0C3L8"/>
<dbReference type="KEGG" id="tact:SG35_012225"/>
<evidence type="ECO:0000313" key="3">
    <source>
        <dbReference type="Proteomes" id="UP000032568"/>
    </source>
</evidence>
<protein>
    <submittedName>
        <fullName evidence="2">Uncharacterized protein</fullName>
    </submittedName>
</protein>
<proteinExistence type="predicted"/>
<gene>
    <name evidence="2" type="ORF">SG35_012225</name>
</gene>
<accession>A0AAF0C3L8</accession>
<sequence>MKKLLLGAALIVGLTSAAQAREVVFDNVNAVNDYGWSLSIWSGAYNAYGFCRSKGFADAVTFTSSCGEDEMTFLNYADGRWVAKDSGSANRCYAILESVTCKSYQ</sequence>
<reference evidence="2 3" key="2">
    <citation type="journal article" date="2022" name="Mar. Drugs">
        <title>Bioassay-Guided Fractionation Leads to the Detection of Cholic Acid Generated by the Rare Thalassomonas sp.</title>
        <authorList>
            <person name="Pheiffer F."/>
            <person name="Schneider Y.K."/>
            <person name="Hansen E.H."/>
            <person name="Andersen J.H."/>
            <person name="Isaksson J."/>
            <person name="Busche T."/>
            <person name="R C."/>
            <person name="Kalinowski J."/>
            <person name="Zyl L.V."/>
            <person name="Trindade M."/>
        </authorList>
    </citation>
    <scope>NUCLEOTIDE SEQUENCE [LARGE SCALE GENOMIC DNA]</scope>
    <source>
        <strain evidence="2 3">A5K-106</strain>
    </source>
</reference>
<dbReference type="EMBL" id="CP059735">
    <property type="protein sequence ID" value="WDE01332.1"/>
    <property type="molecule type" value="Genomic_DNA"/>
</dbReference>
<feature type="signal peptide" evidence="1">
    <location>
        <begin position="1"/>
        <end position="20"/>
    </location>
</feature>